<evidence type="ECO:0000313" key="2">
    <source>
        <dbReference type="Proteomes" id="UP000278907"/>
    </source>
</evidence>
<feature type="non-terminal residue" evidence="1">
    <location>
        <position position="124"/>
    </location>
</feature>
<sequence length="124" mass="13298">MRILPVPAQRADIDAEIREATYPGHSPARWALPLLDELELQATGWQLIQLDELALAALWLPVHAGEACHGDVMRLGAGPTGSTVRDAHAWLAGHAEAYAAANPSCWGRLTHASQSPRTPLVVSP</sequence>
<evidence type="ECO:0000313" key="1">
    <source>
        <dbReference type="EMBL" id="RKH79668.1"/>
    </source>
</evidence>
<proteinExistence type="predicted"/>
<organism evidence="1 2">
    <name type="scientific">Corallococcus praedator</name>
    <dbReference type="NCBI Taxonomy" id="2316724"/>
    <lineage>
        <taxon>Bacteria</taxon>
        <taxon>Pseudomonadati</taxon>
        <taxon>Myxococcota</taxon>
        <taxon>Myxococcia</taxon>
        <taxon>Myxococcales</taxon>
        <taxon>Cystobacterineae</taxon>
        <taxon>Myxococcaceae</taxon>
        <taxon>Corallococcus</taxon>
    </lineage>
</organism>
<dbReference type="EMBL" id="RAWI01001149">
    <property type="protein sequence ID" value="RKH79668.1"/>
    <property type="molecule type" value="Genomic_DNA"/>
</dbReference>
<dbReference type="RefSeq" id="WP_147452738.1">
    <property type="nucleotide sequence ID" value="NZ_RAWI01001149.1"/>
</dbReference>
<dbReference type="InterPro" id="IPR046276">
    <property type="entry name" value="DUF6309"/>
</dbReference>
<reference evidence="1 2" key="1">
    <citation type="submission" date="2018-09" db="EMBL/GenBank/DDBJ databases">
        <authorList>
            <person name="Livingstone P.G."/>
            <person name="Whitworth D.E."/>
        </authorList>
    </citation>
    <scope>NUCLEOTIDE SEQUENCE [LARGE SCALE GENOMIC DNA]</scope>
    <source>
        <strain evidence="1 2">CA031B</strain>
    </source>
</reference>
<keyword evidence="2" id="KW-1185">Reference proteome</keyword>
<dbReference type="Proteomes" id="UP000278907">
    <property type="component" value="Unassembled WGS sequence"/>
</dbReference>
<accession>A0ABX9Q3C2</accession>
<evidence type="ECO:0008006" key="3">
    <source>
        <dbReference type="Google" id="ProtNLM"/>
    </source>
</evidence>
<comment type="caution">
    <text evidence="1">The sequence shown here is derived from an EMBL/GenBank/DDBJ whole genome shotgun (WGS) entry which is preliminary data.</text>
</comment>
<name>A0ABX9Q3C2_9BACT</name>
<gene>
    <name evidence="1" type="ORF">D7Y13_43490</name>
</gene>
<protein>
    <recommendedName>
        <fullName evidence="3">GNAT family N-acetyltransferase</fullName>
    </recommendedName>
</protein>
<dbReference type="Pfam" id="PF19828">
    <property type="entry name" value="DUF6309"/>
    <property type="match status" value="1"/>
</dbReference>